<dbReference type="AlphaFoldDB" id="A0A1Y2LL78"/>
<reference evidence="2 3" key="1">
    <citation type="journal article" date="2017" name="Genome Announc.">
        <title>Genome sequence of the saprophytic ascomycete Epicoccum nigrum ICMP 19927 strain isolated from New Zealand.</title>
        <authorList>
            <person name="Fokin M."/>
            <person name="Fleetwood D."/>
            <person name="Weir B.S."/>
            <person name="Villas-Boas S.G."/>
        </authorList>
    </citation>
    <scope>NUCLEOTIDE SEQUENCE [LARGE SCALE GENOMIC DNA]</scope>
    <source>
        <strain evidence="2 3">ICMP 19927</strain>
    </source>
</reference>
<evidence type="ECO:0000313" key="2">
    <source>
        <dbReference type="EMBL" id="OSS43957.1"/>
    </source>
</evidence>
<feature type="chain" id="PRO_5012576108" description="Malate dehydrogenase" evidence="1">
    <location>
        <begin position="22"/>
        <end position="237"/>
    </location>
</feature>
<dbReference type="OrthoDB" id="1859733at2759"/>
<dbReference type="InParanoid" id="A0A1Y2LL78"/>
<name>A0A1Y2LL78_EPING</name>
<protein>
    <recommendedName>
        <fullName evidence="4">Malate dehydrogenase</fullName>
    </recommendedName>
</protein>
<organism evidence="2 3">
    <name type="scientific">Epicoccum nigrum</name>
    <name type="common">Soil fungus</name>
    <name type="synonym">Epicoccum purpurascens</name>
    <dbReference type="NCBI Taxonomy" id="105696"/>
    <lineage>
        <taxon>Eukaryota</taxon>
        <taxon>Fungi</taxon>
        <taxon>Dikarya</taxon>
        <taxon>Ascomycota</taxon>
        <taxon>Pezizomycotina</taxon>
        <taxon>Dothideomycetes</taxon>
        <taxon>Pleosporomycetidae</taxon>
        <taxon>Pleosporales</taxon>
        <taxon>Pleosporineae</taxon>
        <taxon>Didymellaceae</taxon>
        <taxon>Epicoccum</taxon>
    </lineage>
</organism>
<gene>
    <name evidence="2" type="ORF">B5807_11448</name>
</gene>
<dbReference type="PANTHER" id="PTHR35567">
    <property type="entry name" value="MALATE DEHYDROGENASE (AFU_ORTHOLOGUE AFUA_2G13800)"/>
    <property type="match status" value="1"/>
</dbReference>
<dbReference type="EMBL" id="KZ107860">
    <property type="protein sequence ID" value="OSS43957.1"/>
    <property type="molecule type" value="Genomic_DNA"/>
</dbReference>
<dbReference type="OMA" id="QYWVYGP"/>
<dbReference type="Proteomes" id="UP000193240">
    <property type="component" value="Unassembled WGS sequence"/>
</dbReference>
<feature type="signal peptide" evidence="1">
    <location>
        <begin position="1"/>
        <end position="21"/>
    </location>
</feature>
<dbReference type="PANTHER" id="PTHR35567:SF1">
    <property type="entry name" value="CONSERVED FUNGAL PROTEIN (AFU_ORTHOLOGUE AFUA_1G14230)"/>
    <property type="match status" value="1"/>
</dbReference>
<keyword evidence="3" id="KW-1185">Reference proteome</keyword>
<sequence length="237" mass="25336">MHFTLSATVAALALFAGSVAALPTKQNTYTPAANLDKLAKLMPKSNLPAPDGLQLKYVVLGVGTQNYTCLTDDENAAPGTTGAYAELYDIGTYLNDNAFARWTIPSISPLALSLAAMPARFTQNLQSLGYEHMIGHHFFSGAAPTFALDQLSSPYPETVLGKLAETDAPTSSCPGNNAEGAIKWLYLKDTKGLSRGGIDTVYRVETAGGNKPATCKGLKKTFEVKYSAQYWIFGPRT</sequence>
<evidence type="ECO:0008006" key="4">
    <source>
        <dbReference type="Google" id="ProtNLM"/>
    </source>
</evidence>
<accession>A0A1Y2LL78</accession>
<proteinExistence type="predicted"/>
<keyword evidence="1" id="KW-0732">Signal</keyword>
<evidence type="ECO:0000256" key="1">
    <source>
        <dbReference type="SAM" id="SignalP"/>
    </source>
</evidence>
<dbReference type="Pfam" id="PF11937">
    <property type="entry name" value="DUF3455"/>
    <property type="match status" value="1"/>
</dbReference>
<dbReference type="InterPro" id="IPR021851">
    <property type="entry name" value="DUF3455"/>
</dbReference>
<evidence type="ECO:0000313" key="3">
    <source>
        <dbReference type="Proteomes" id="UP000193240"/>
    </source>
</evidence>